<dbReference type="EMBL" id="FP929132">
    <property type="protein sequence ID" value="CBX97538.1"/>
    <property type="molecule type" value="Genomic_DNA"/>
</dbReference>
<protein>
    <submittedName>
        <fullName evidence="1">Predicted protein</fullName>
    </submittedName>
</protein>
<accession>E5A2A3</accession>
<keyword evidence="2" id="KW-1185">Reference proteome</keyword>
<dbReference type="HOGENOM" id="CLU_3125362_0_0_1"/>
<organism evidence="2">
    <name type="scientific">Leptosphaeria maculans (strain JN3 / isolate v23.1.3 / race Av1-4-5-6-7-8)</name>
    <name type="common">Blackleg fungus</name>
    <name type="synonym">Phoma lingam</name>
    <dbReference type="NCBI Taxonomy" id="985895"/>
    <lineage>
        <taxon>Eukaryota</taxon>
        <taxon>Fungi</taxon>
        <taxon>Dikarya</taxon>
        <taxon>Ascomycota</taxon>
        <taxon>Pezizomycotina</taxon>
        <taxon>Dothideomycetes</taxon>
        <taxon>Pleosporomycetidae</taxon>
        <taxon>Pleosporales</taxon>
        <taxon>Pleosporineae</taxon>
        <taxon>Leptosphaeriaceae</taxon>
        <taxon>Plenodomus</taxon>
        <taxon>Plenodomus lingam/Leptosphaeria maculans species complex</taxon>
    </lineage>
</organism>
<evidence type="ECO:0000313" key="1">
    <source>
        <dbReference type="EMBL" id="CBX97538.1"/>
    </source>
</evidence>
<dbReference type="AlphaFoldDB" id="E5A2A3"/>
<reference evidence="2" key="1">
    <citation type="journal article" date="2011" name="Nat. Commun.">
        <title>Effector diversification within compartments of the Leptosphaeria maculans genome affected by Repeat-Induced Point mutations.</title>
        <authorList>
            <person name="Rouxel T."/>
            <person name="Grandaubert J."/>
            <person name="Hane J.K."/>
            <person name="Hoede C."/>
            <person name="van de Wouw A.P."/>
            <person name="Couloux A."/>
            <person name="Dominguez V."/>
            <person name="Anthouard V."/>
            <person name="Bally P."/>
            <person name="Bourras S."/>
            <person name="Cozijnsen A.J."/>
            <person name="Ciuffetti L.M."/>
            <person name="Degrave A."/>
            <person name="Dilmaghani A."/>
            <person name="Duret L."/>
            <person name="Fudal I."/>
            <person name="Goodwin S.B."/>
            <person name="Gout L."/>
            <person name="Glaser N."/>
            <person name="Linglin J."/>
            <person name="Kema G.H.J."/>
            <person name="Lapalu N."/>
            <person name="Lawrence C.B."/>
            <person name="May K."/>
            <person name="Meyer M."/>
            <person name="Ollivier B."/>
            <person name="Poulain J."/>
            <person name="Schoch C.L."/>
            <person name="Simon A."/>
            <person name="Spatafora J.W."/>
            <person name="Stachowiak A."/>
            <person name="Turgeon B.G."/>
            <person name="Tyler B.M."/>
            <person name="Vincent D."/>
            <person name="Weissenbach J."/>
            <person name="Amselem J."/>
            <person name="Quesneville H."/>
            <person name="Oliver R.P."/>
            <person name="Wincker P."/>
            <person name="Balesdent M.-H."/>
            <person name="Howlett B.J."/>
        </authorList>
    </citation>
    <scope>NUCLEOTIDE SEQUENCE [LARGE SCALE GENOMIC DNA]</scope>
    <source>
        <strain evidence="2">JN3 / isolate v23.1.3 / race Av1-4-5-6-7-8</strain>
    </source>
</reference>
<proteinExistence type="predicted"/>
<sequence length="50" mass="5577">MWASQTRELYTTSRASLQVFTSKDVLVHGLWPLVSGEQEELAIVASLATR</sequence>
<evidence type="ECO:0000313" key="2">
    <source>
        <dbReference type="Proteomes" id="UP000002668"/>
    </source>
</evidence>
<dbReference type="Proteomes" id="UP000002668">
    <property type="component" value="Genome"/>
</dbReference>
<gene>
    <name evidence="1" type="ORF">LEMA_uP089470.1</name>
</gene>
<dbReference type="VEuPathDB" id="FungiDB:LEMA_uP089470.1"/>
<dbReference type="InParanoid" id="E5A2A3"/>
<name>E5A2A3_LEPMJ</name>